<dbReference type="OrthoDB" id="2693510at2759"/>
<dbReference type="GeneID" id="64704596"/>
<evidence type="ECO:0000313" key="1">
    <source>
        <dbReference type="EMBL" id="KAG2092300.1"/>
    </source>
</evidence>
<dbReference type="Proteomes" id="UP000823399">
    <property type="component" value="Unassembled WGS sequence"/>
</dbReference>
<dbReference type="RefSeq" id="XP_041286825.1">
    <property type="nucleotide sequence ID" value="XM_041442337.1"/>
</dbReference>
<proteinExistence type="predicted"/>
<dbReference type="AlphaFoldDB" id="A0A9P7JNB7"/>
<gene>
    <name evidence="1" type="ORF">F5147DRAFT_779695</name>
</gene>
<organism evidence="1 2">
    <name type="scientific">Suillus discolor</name>
    <dbReference type="NCBI Taxonomy" id="1912936"/>
    <lineage>
        <taxon>Eukaryota</taxon>
        <taxon>Fungi</taxon>
        <taxon>Dikarya</taxon>
        <taxon>Basidiomycota</taxon>
        <taxon>Agaricomycotina</taxon>
        <taxon>Agaricomycetes</taxon>
        <taxon>Agaricomycetidae</taxon>
        <taxon>Boletales</taxon>
        <taxon>Suillineae</taxon>
        <taxon>Suillaceae</taxon>
        <taxon>Suillus</taxon>
    </lineage>
</organism>
<sequence length="109" mass="11948">MKPLSGHVTSGASTVQNASAGLEAAYDFQDTYLQLLRIFNNVIGMLAEVHPYAKMVLGVLSWAAKVILAQADRNTAILNLLQKSCDVYAFITEDKRLHQISSMHTILGQ</sequence>
<keyword evidence="2" id="KW-1185">Reference proteome</keyword>
<name>A0A9P7JNB7_9AGAM</name>
<evidence type="ECO:0000313" key="2">
    <source>
        <dbReference type="Proteomes" id="UP000823399"/>
    </source>
</evidence>
<protein>
    <submittedName>
        <fullName evidence="1">Uncharacterized protein</fullName>
    </submittedName>
</protein>
<dbReference type="EMBL" id="JABBWM010000091">
    <property type="protein sequence ID" value="KAG2092300.1"/>
    <property type="molecule type" value="Genomic_DNA"/>
</dbReference>
<accession>A0A9P7JNB7</accession>
<reference evidence="1" key="1">
    <citation type="journal article" date="2020" name="New Phytol.">
        <title>Comparative genomics reveals dynamic genome evolution in host specialist ectomycorrhizal fungi.</title>
        <authorList>
            <person name="Lofgren L.A."/>
            <person name="Nguyen N.H."/>
            <person name="Vilgalys R."/>
            <person name="Ruytinx J."/>
            <person name="Liao H.L."/>
            <person name="Branco S."/>
            <person name="Kuo A."/>
            <person name="LaButti K."/>
            <person name="Lipzen A."/>
            <person name="Andreopoulos W."/>
            <person name="Pangilinan J."/>
            <person name="Riley R."/>
            <person name="Hundley H."/>
            <person name="Na H."/>
            <person name="Barry K."/>
            <person name="Grigoriev I.V."/>
            <person name="Stajich J.E."/>
            <person name="Kennedy P.G."/>
        </authorList>
    </citation>
    <scope>NUCLEOTIDE SEQUENCE</scope>
    <source>
        <strain evidence="1">FC423</strain>
    </source>
</reference>
<comment type="caution">
    <text evidence="1">The sequence shown here is derived from an EMBL/GenBank/DDBJ whole genome shotgun (WGS) entry which is preliminary data.</text>
</comment>